<dbReference type="EMBL" id="FMUB01000016">
    <property type="protein sequence ID" value="SCX32981.1"/>
    <property type="molecule type" value="Genomic_DNA"/>
</dbReference>
<accession>A0A1G4WZK8</accession>
<reference evidence="4" key="1">
    <citation type="submission" date="2016-10" db="EMBL/GenBank/DDBJ databases">
        <authorList>
            <person name="Varghese N."/>
            <person name="Submissions S."/>
        </authorList>
    </citation>
    <scope>NUCLEOTIDE SEQUENCE [LARGE SCALE GENOMIC DNA]</scope>
    <source>
        <strain evidence="4">UNC267MFSha1.1M11</strain>
    </source>
</reference>
<dbReference type="InterPro" id="IPR050300">
    <property type="entry name" value="GDXG_lipolytic_enzyme"/>
</dbReference>
<gene>
    <name evidence="3" type="ORF">SAMN02799620_05775</name>
</gene>
<keyword evidence="1" id="KW-0378">Hydrolase</keyword>
<dbReference type="InterPro" id="IPR013094">
    <property type="entry name" value="AB_hydrolase_3"/>
</dbReference>
<feature type="domain" description="Alpha/beta hydrolase fold-3" evidence="2">
    <location>
        <begin position="86"/>
        <end position="292"/>
    </location>
</feature>
<dbReference type="Proteomes" id="UP000199707">
    <property type="component" value="Unassembled WGS sequence"/>
</dbReference>
<dbReference type="SUPFAM" id="SSF53474">
    <property type="entry name" value="alpha/beta-Hydrolases"/>
    <property type="match status" value="1"/>
</dbReference>
<dbReference type="InterPro" id="IPR029058">
    <property type="entry name" value="AB_hydrolase_fold"/>
</dbReference>
<proteinExistence type="predicted"/>
<dbReference type="PANTHER" id="PTHR48081:SF8">
    <property type="entry name" value="ALPHA_BETA HYDROLASE FOLD-3 DOMAIN-CONTAINING PROTEIN-RELATED"/>
    <property type="match status" value="1"/>
</dbReference>
<name>A0A1G4WZK8_9MYCO</name>
<sequence>MSSHQHSGGVVLDPATARLLAAMRTPPTMRDLGPEDGRVALREAQQSGLDPVGTVVRFHTAQVGPSGLTGFWIVRPQGVHGRLPAVFYLHGGQWMFGDADTHADVIAEFALRCRVSMVVPEYSRTPEARYPVALEECYAMLRWIHAHADDLELNAKEFAIAGDCAGATLAIAVAMLTKSRGGPRLRAQLVYYPPTDALCRSESHRTFGANYLVSSDEQAWYWQQYCDDDPECPTVSPLYAAAEDLAGLPPTMVVTAEADVVRDEGADFAAKLRAAGVDVTALRYLGTVHDFVVLKQLADTPPTRAAIEQGAWFLTEALWR</sequence>
<dbReference type="PANTHER" id="PTHR48081">
    <property type="entry name" value="AB HYDROLASE SUPERFAMILY PROTEIN C4A8.06C"/>
    <property type="match status" value="1"/>
</dbReference>
<evidence type="ECO:0000256" key="1">
    <source>
        <dbReference type="ARBA" id="ARBA00022801"/>
    </source>
</evidence>
<dbReference type="RefSeq" id="WP_235633107.1">
    <property type="nucleotide sequence ID" value="NZ_CP059894.1"/>
</dbReference>
<dbReference type="AlphaFoldDB" id="A0A1G4WZK8"/>
<dbReference type="Pfam" id="PF07859">
    <property type="entry name" value="Abhydrolase_3"/>
    <property type="match status" value="1"/>
</dbReference>
<evidence type="ECO:0000313" key="4">
    <source>
        <dbReference type="Proteomes" id="UP000199707"/>
    </source>
</evidence>
<dbReference type="Gene3D" id="3.40.50.1820">
    <property type="entry name" value="alpha/beta hydrolase"/>
    <property type="match status" value="1"/>
</dbReference>
<evidence type="ECO:0000259" key="2">
    <source>
        <dbReference type="Pfam" id="PF07859"/>
    </source>
</evidence>
<dbReference type="GO" id="GO:0016787">
    <property type="term" value="F:hydrolase activity"/>
    <property type="evidence" value="ECO:0007669"/>
    <property type="project" value="UniProtKB-KW"/>
</dbReference>
<organism evidence="3 4">
    <name type="scientific">Mycolicibacterium fluoranthenivorans</name>
    <dbReference type="NCBI Taxonomy" id="258505"/>
    <lineage>
        <taxon>Bacteria</taxon>
        <taxon>Bacillati</taxon>
        <taxon>Actinomycetota</taxon>
        <taxon>Actinomycetes</taxon>
        <taxon>Mycobacteriales</taxon>
        <taxon>Mycobacteriaceae</taxon>
        <taxon>Mycolicibacterium</taxon>
    </lineage>
</organism>
<evidence type="ECO:0000313" key="3">
    <source>
        <dbReference type="EMBL" id="SCX32981.1"/>
    </source>
</evidence>
<protein>
    <submittedName>
        <fullName evidence="3">Acetyl esterase/lipase</fullName>
    </submittedName>
</protein>
<dbReference type="STRING" id="1502745.SAMN02799620_05775"/>